<keyword evidence="3" id="KW-1185">Reference proteome</keyword>
<keyword evidence="1" id="KW-1133">Transmembrane helix</keyword>
<keyword evidence="1" id="KW-0812">Transmembrane</keyword>
<organism evidence="2 3">
    <name type="scientific">Thalassovita mangrovi</name>
    <dbReference type="NCBI Taxonomy" id="2692236"/>
    <lineage>
        <taxon>Bacteria</taxon>
        <taxon>Pseudomonadati</taxon>
        <taxon>Pseudomonadota</taxon>
        <taxon>Alphaproteobacteria</taxon>
        <taxon>Rhodobacterales</taxon>
        <taxon>Roseobacteraceae</taxon>
        <taxon>Thalassovita</taxon>
    </lineage>
</organism>
<gene>
    <name evidence="2" type="ORF">GR167_17980</name>
</gene>
<evidence type="ECO:0000313" key="2">
    <source>
        <dbReference type="EMBL" id="MYM57211.1"/>
    </source>
</evidence>
<evidence type="ECO:0000313" key="3">
    <source>
        <dbReference type="Proteomes" id="UP000479043"/>
    </source>
</evidence>
<feature type="transmembrane region" description="Helical" evidence="1">
    <location>
        <begin position="90"/>
        <end position="109"/>
    </location>
</feature>
<name>A0A6L8LMC8_9RHOB</name>
<dbReference type="Proteomes" id="UP000479043">
    <property type="component" value="Unassembled WGS sequence"/>
</dbReference>
<feature type="transmembrane region" description="Helical" evidence="1">
    <location>
        <begin position="159"/>
        <end position="178"/>
    </location>
</feature>
<accession>A0A6L8LMC8</accession>
<evidence type="ECO:0000256" key="1">
    <source>
        <dbReference type="SAM" id="Phobius"/>
    </source>
</evidence>
<proteinExistence type="predicted"/>
<dbReference type="AlphaFoldDB" id="A0A6L8LMC8"/>
<keyword evidence="1" id="KW-0472">Membrane</keyword>
<feature type="transmembrane region" description="Helical" evidence="1">
    <location>
        <begin position="115"/>
        <end position="139"/>
    </location>
</feature>
<reference evidence="2 3" key="1">
    <citation type="submission" date="2020-01" db="EMBL/GenBank/DDBJ databases">
        <authorList>
            <person name="Chen S."/>
        </authorList>
    </citation>
    <scope>NUCLEOTIDE SEQUENCE [LARGE SCALE GENOMIC DNA]</scope>
    <source>
        <strain evidence="2 3">GS-10</strain>
    </source>
</reference>
<comment type="caution">
    <text evidence="2">The sequence shown here is derived from an EMBL/GenBank/DDBJ whole genome shotgun (WGS) entry which is preliminary data.</text>
</comment>
<sequence length="184" mass="19316">MRNITADPPPAPRRRKVIDKGFLVLLAFTVLGGIGVALKSGIGRVGEIAVETLGFIVVLGPKIAAGVFIAATLPLLLPRDRVATWIGRNSGLRGLTIAMLAGLLIPGGPSMTFPLAAGFAAAGADLGAIIAFVSGWSLLSLNRTLIWEFSFLPHDMVALRWILSLPVPVLLGLAVRALPLKVRT</sequence>
<evidence type="ECO:0008006" key="4">
    <source>
        <dbReference type="Google" id="ProtNLM"/>
    </source>
</evidence>
<feature type="transmembrane region" description="Helical" evidence="1">
    <location>
        <begin position="21"/>
        <end position="42"/>
    </location>
</feature>
<feature type="transmembrane region" description="Helical" evidence="1">
    <location>
        <begin position="54"/>
        <end position="78"/>
    </location>
</feature>
<dbReference type="EMBL" id="WWEN01000010">
    <property type="protein sequence ID" value="MYM57211.1"/>
    <property type="molecule type" value="Genomic_DNA"/>
</dbReference>
<protein>
    <recommendedName>
        <fullName evidence="4">Permease</fullName>
    </recommendedName>
</protein>
<dbReference type="RefSeq" id="WP_160975123.1">
    <property type="nucleotide sequence ID" value="NZ_WWEN01000010.1"/>
</dbReference>